<reference evidence="1 2" key="1">
    <citation type="submission" date="2021-07" db="EMBL/GenBank/DDBJ databases">
        <authorList>
            <person name="Palmer J.M."/>
        </authorList>
    </citation>
    <scope>NUCLEOTIDE SEQUENCE [LARGE SCALE GENOMIC DNA]</scope>
    <source>
        <strain evidence="1 2">AT_MEX2019</strain>
        <tissue evidence="1">Muscle</tissue>
    </source>
</reference>
<evidence type="ECO:0000313" key="1">
    <source>
        <dbReference type="EMBL" id="MED6255530.1"/>
    </source>
</evidence>
<accession>A0ABU7BZN0</accession>
<dbReference type="EMBL" id="JAHUTI010071244">
    <property type="protein sequence ID" value="MED6255530.1"/>
    <property type="molecule type" value="Genomic_DNA"/>
</dbReference>
<keyword evidence="2" id="KW-1185">Reference proteome</keyword>
<sequence length="102" mass="11850">MAHSNLDLNLTGNLWKTFKFNVHRVCAASLTETELFCKEEKGKLCLLIQSWLVHNPKHFLLLKMFFKAFRGLNTNADDIFLSLYNYALFLLISHIECIKVCV</sequence>
<name>A0ABU7BZN0_9TELE</name>
<dbReference type="Proteomes" id="UP001345963">
    <property type="component" value="Unassembled WGS sequence"/>
</dbReference>
<proteinExistence type="predicted"/>
<evidence type="ECO:0000313" key="2">
    <source>
        <dbReference type="Proteomes" id="UP001345963"/>
    </source>
</evidence>
<gene>
    <name evidence="1" type="ORF">ATANTOWER_010964</name>
</gene>
<protein>
    <submittedName>
        <fullName evidence="1">Uncharacterized protein</fullName>
    </submittedName>
</protein>
<organism evidence="1 2">
    <name type="scientific">Ataeniobius toweri</name>
    <dbReference type="NCBI Taxonomy" id="208326"/>
    <lineage>
        <taxon>Eukaryota</taxon>
        <taxon>Metazoa</taxon>
        <taxon>Chordata</taxon>
        <taxon>Craniata</taxon>
        <taxon>Vertebrata</taxon>
        <taxon>Euteleostomi</taxon>
        <taxon>Actinopterygii</taxon>
        <taxon>Neopterygii</taxon>
        <taxon>Teleostei</taxon>
        <taxon>Neoteleostei</taxon>
        <taxon>Acanthomorphata</taxon>
        <taxon>Ovalentaria</taxon>
        <taxon>Atherinomorphae</taxon>
        <taxon>Cyprinodontiformes</taxon>
        <taxon>Goodeidae</taxon>
        <taxon>Ataeniobius</taxon>
    </lineage>
</organism>
<comment type="caution">
    <text evidence="1">The sequence shown here is derived from an EMBL/GenBank/DDBJ whole genome shotgun (WGS) entry which is preliminary data.</text>
</comment>